<reference evidence="5 6" key="1">
    <citation type="journal article" date="2014" name="Genome Announc.">
        <title>Draft genome sequence of Sclerotinia borealis, a psychrophilic plant pathogenic fungus.</title>
        <authorList>
            <person name="Mardanov A.V."/>
            <person name="Beletsky A.V."/>
            <person name="Kadnikov V.V."/>
            <person name="Ignatov A.N."/>
            <person name="Ravin N.V."/>
        </authorList>
    </citation>
    <scope>NUCLEOTIDE SEQUENCE [LARGE SCALE GENOMIC DNA]</scope>
    <source>
        <strain evidence="6">F-4157</strain>
    </source>
</reference>
<dbReference type="GO" id="GO:0004527">
    <property type="term" value="F:exonuclease activity"/>
    <property type="evidence" value="ECO:0007669"/>
    <property type="project" value="UniProtKB-KW"/>
</dbReference>
<keyword evidence="1" id="KW-0540">Nuclease</keyword>
<sequence>MPVYCGLCQRSFKEQRYLDQHINDSPAHKSSPQAQLNLQSSMQPNLQTSGRTVHQQTASTHAIQINQDQTESSHFQVDHTTACEQSQNVRKPYECCWTSGIGPDARGCQTLPTHDFQLSLRSMRHQDFQQTPPPSRVSKFRAVVLDCEMAGVVGGGAGEAILLCVIDYITGAVILNQFIYPTERINDMRSSIHGISTHTLNDAASKGKALDSWKEARSELWKYIDSDTILVGHALENDLNALRLIHYRVVDSAILSKNEVGCNHTWGLKFLCSELLNLDIRKNESGIHDCLEDVLATREVVLFCTQEKLLFRNWADIKKIEQKALEKEIEQKREIARQKKMQESQAAQKD</sequence>
<dbReference type="InterPro" id="IPR013520">
    <property type="entry name" value="Ribonucl_H"/>
</dbReference>
<dbReference type="SUPFAM" id="SSF53098">
    <property type="entry name" value="Ribonuclease H-like"/>
    <property type="match status" value="1"/>
</dbReference>
<evidence type="ECO:0000256" key="2">
    <source>
        <dbReference type="ARBA" id="ARBA00022801"/>
    </source>
</evidence>
<feature type="domain" description="Exonuclease" evidence="4">
    <location>
        <begin position="141"/>
        <end position="310"/>
    </location>
</feature>
<dbReference type="InterPro" id="IPR047021">
    <property type="entry name" value="REXO1/3/4-like"/>
</dbReference>
<dbReference type="OrthoDB" id="16516at2759"/>
<gene>
    <name evidence="5" type="ORF">SBOR_10130</name>
</gene>
<evidence type="ECO:0000313" key="5">
    <source>
        <dbReference type="EMBL" id="ESZ89485.1"/>
    </source>
</evidence>
<dbReference type="GO" id="GO:0003676">
    <property type="term" value="F:nucleic acid binding"/>
    <property type="evidence" value="ECO:0007669"/>
    <property type="project" value="InterPro"/>
</dbReference>
<keyword evidence="3" id="KW-0269">Exonuclease</keyword>
<evidence type="ECO:0000256" key="3">
    <source>
        <dbReference type="ARBA" id="ARBA00022839"/>
    </source>
</evidence>
<dbReference type="Gene3D" id="3.30.420.10">
    <property type="entry name" value="Ribonuclease H-like superfamily/Ribonuclease H"/>
    <property type="match status" value="1"/>
</dbReference>
<dbReference type="GO" id="GO:0006364">
    <property type="term" value="P:rRNA processing"/>
    <property type="evidence" value="ECO:0007669"/>
    <property type="project" value="TreeGrafter"/>
</dbReference>
<dbReference type="GO" id="GO:0005634">
    <property type="term" value="C:nucleus"/>
    <property type="evidence" value="ECO:0007669"/>
    <property type="project" value="TreeGrafter"/>
</dbReference>
<name>W9C4J1_SCLBF</name>
<dbReference type="InterPro" id="IPR012337">
    <property type="entry name" value="RNaseH-like_sf"/>
</dbReference>
<dbReference type="CDD" id="cd06137">
    <property type="entry name" value="DEDDh_RNase"/>
    <property type="match status" value="1"/>
</dbReference>
<evidence type="ECO:0000256" key="1">
    <source>
        <dbReference type="ARBA" id="ARBA00022722"/>
    </source>
</evidence>
<dbReference type="HOGENOM" id="CLU_036102_2_0_1"/>
<dbReference type="SMART" id="SM00479">
    <property type="entry name" value="EXOIII"/>
    <property type="match status" value="1"/>
</dbReference>
<dbReference type="AlphaFoldDB" id="W9C4J1"/>
<dbReference type="STRING" id="1432307.W9C4J1"/>
<proteinExistence type="predicted"/>
<dbReference type="InterPro" id="IPR036397">
    <property type="entry name" value="RNaseH_sf"/>
</dbReference>
<evidence type="ECO:0000259" key="4">
    <source>
        <dbReference type="SMART" id="SM00479"/>
    </source>
</evidence>
<dbReference type="Pfam" id="PF00929">
    <property type="entry name" value="RNase_T"/>
    <property type="match status" value="1"/>
</dbReference>
<dbReference type="PANTHER" id="PTHR12801">
    <property type="entry name" value="RNA EXONUCLEASE REXO1 / RECO3 FAMILY MEMBER-RELATED"/>
    <property type="match status" value="1"/>
</dbReference>
<dbReference type="Proteomes" id="UP000019487">
    <property type="component" value="Unassembled WGS sequence"/>
</dbReference>
<dbReference type="GO" id="GO:0000027">
    <property type="term" value="P:ribosomal large subunit assembly"/>
    <property type="evidence" value="ECO:0007669"/>
    <property type="project" value="TreeGrafter"/>
</dbReference>
<dbReference type="PANTHER" id="PTHR12801:SF114">
    <property type="entry name" value="EXONUCLEASE, PUTATIVE (AFU_ORTHOLOGUE AFUA_7G00870)-RELATED"/>
    <property type="match status" value="1"/>
</dbReference>
<organism evidence="5 6">
    <name type="scientific">Sclerotinia borealis (strain F-4128)</name>
    <dbReference type="NCBI Taxonomy" id="1432307"/>
    <lineage>
        <taxon>Eukaryota</taxon>
        <taxon>Fungi</taxon>
        <taxon>Dikarya</taxon>
        <taxon>Ascomycota</taxon>
        <taxon>Pezizomycotina</taxon>
        <taxon>Leotiomycetes</taxon>
        <taxon>Helotiales</taxon>
        <taxon>Sclerotiniaceae</taxon>
        <taxon>Sclerotinia</taxon>
    </lineage>
</organism>
<protein>
    <recommendedName>
        <fullName evidence="4">Exonuclease domain-containing protein</fullName>
    </recommendedName>
</protein>
<dbReference type="EMBL" id="AYSA01000965">
    <property type="protein sequence ID" value="ESZ89485.1"/>
    <property type="molecule type" value="Genomic_DNA"/>
</dbReference>
<accession>W9C4J1</accession>
<keyword evidence="6" id="KW-1185">Reference proteome</keyword>
<keyword evidence="2" id="KW-0378">Hydrolase</keyword>
<evidence type="ECO:0000313" key="6">
    <source>
        <dbReference type="Proteomes" id="UP000019487"/>
    </source>
</evidence>
<comment type="caution">
    <text evidence="5">The sequence shown here is derived from an EMBL/GenBank/DDBJ whole genome shotgun (WGS) entry which is preliminary data.</text>
</comment>